<dbReference type="OrthoDB" id="1819168at2"/>
<proteinExistence type="predicted"/>
<feature type="transmembrane region" description="Helical" evidence="1">
    <location>
        <begin position="101"/>
        <end position="122"/>
    </location>
</feature>
<evidence type="ECO:0000256" key="1">
    <source>
        <dbReference type="SAM" id="Phobius"/>
    </source>
</evidence>
<protein>
    <submittedName>
        <fullName evidence="2">Uncharacterized protein</fullName>
    </submittedName>
</protein>
<keyword evidence="1" id="KW-0472">Membrane</keyword>
<feature type="transmembrane region" description="Helical" evidence="1">
    <location>
        <begin position="134"/>
        <end position="155"/>
    </location>
</feature>
<name>A0A011UEW7_RUMAL</name>
<dbReference type="EMBL" id="JEOB01000003">
    <property type="protein sequence ID" value="EXM39174.1"/>
    <property type="molecule type" value="Genomic_DNA"/>
</dbReference>
<keyword evidence="1" id="KW-0812">Transmembrane</keyword>
<reference evidence="2 3" key="1">
    <citation type="submission" date="2013-06" db="EMBL/GenBank/DDBJ databases">
        <title>Rumen cellulosomics: divergent fiber-degrading strategies revealed by comparative genome-wide analysis of six Ruminococcal strains.</title>
        <authorList>
            <person name="Dassa B."/>
            <person name="Borovok I."/>
            <person name="Lamed R."/>
            <person name="Flint H."/>
            <person name="Yeoman C.J."/>
            <person name="White B."/>
            <person name="Bayer E.A."/>
        </authorList>
    </citation>
    <scope>NUCLEOTIDE SEQUENCE [LARGE SCALE GENOMIC DNA]</scope>
    <source>
        <strain evidence="2 3">SY3</strain>
    </source>
</reference>
<accession>A0A011UEW7</accession>
<dbReference type="RefSeq" id="WP_037288506.1">
    <property type="nucleotide sequence ID" value="NZ_JEOB01000003.1"/>
</dbReference>
<evidence type="ECO:0000313" key="3">
    <source>
        <dbReference type="Proteomes" id="UP000021369"/>
    </source>
</evidence>
<dbReference type="PATRIC" id="fig|1341156.4.peg.2375"/>
<feature type="transmembrane region" description="Helical" evidence="1">
    <location>
        <begin position="221"/>
        <end position="244"/>
    </location>
</feature>
<gene>
    <name evidence="2" type="ORF">RASY3_12185</name>
</gene>
<dbReference type="Proteomes" id="UP000021369">
    <property type="component" value="Unassembled WGS sequence"/>
</dbReference>
<keyword evidence="1" id="KW-1133">Transmembrane helix</keyword>
<keyword evidence="3" id="KW-1185">Reference proteome</keyword>
<dbReference type="AlphaFoldDB" id="A0A011UEW7"/>
<sequence length="265" mass="28768">MYLIFLGMTVLLIQLPLDWSAGYVLKAIGFALCAAGTRELGELCVRQYDAIKRKDEERPPVRISGLGGIALWKNVRGIMEEKSTDFQTQRERALSLLERNAAVGTAVSALSAGLAALFEFIIRGRGTAGNITACVLGMAVTALALRMVFGAIAFFDANDLLMAADDKDGSFVKSRKLLLTDNRTDILRMKDIGNKTALCIAVGLLSDMINRLAGVQGIQDVAGLLAFMSKLTAYIMVITFAVRANSVRHGIIRKNGEYTEVTEEN</sequence>
<evidence type="ECO:0000313" key="2">
    <source>
        <dbReference type="EMBL" id="EXM39174.1"/>
    </source>
</evidence>
<organism evidence="2 3">
    <name type="scientific">Ruminococcus albus SY3</name>
    <dbReference type="NCBI Taxonomy" id="1341156"/>
    <lineage>
        <taxon>Bacteria</taxon>
        <taxon>Bacillati</taxon>
        <taxon>Bacillota</taxon>
        <taxon>Clostridia</taxon>
        <taxon>Eubacteriales</taxon>
        <taxon>Oscillospiraceae</taxon>
        <taxon>Ruminococcus</taxon>
    </lineage>
</organism>
<comment type="caution">
    <text evidence="2">The sequence shown here is derived from an EMBL/GenBank/DDBJ whole genome shotgun (WGS) entry which is preliminary data.</text>
</comment>